<dbReference type="InterPro" id="IPR036097">
    <property type="entry name" value="HisK_dim/P_sf"/>
</dbReference>
<dbReference type="InterPro" id="IPR004358">
    <property type="entry name" value="Sig_transdc_His_kin-like_C"/>
</dbReference>
<evidence type="ECO:0000256" key="6">
    <source>
        <dbReference type="ARBA" id="ARBA00022679"/>
    </source>
</evidence>
<dbReference type="Gene3D" id="1.10.287.130">
    <property type="match status" value="1"/>
</dbReference>
<dbReference type="PROSITE" id="PS50109">
    <property type="entry name" value="HIS_KIN"/>
    <property type="match status" value="1"/>
</dbReference>
<dbReference type="RefSeq" id="WP_200266241.1">
    <property type="nucleotide sequence ID" value="NZ_JAENHN010000010.1"/>
</dbReference>
<keyword evidence="11 14" id="KW-1133">Transmembrane helix</keyword>
<protein>
    <recommendedName>
        <fullName evidence="3">histidine kinase</fullName>
        <ecNumber evidence="3">2.7.13.3</ecNumber>
    </recommendedName>
</protein>
<evidence type="ECO:0000313" key="18">
    <source>
        <dbReference type="Proteomes" id="UP000596739"/>
    </source>
</evidence>
<dbReference type="InterPro" id="IPR005467">
    <property type="entry name" value="His_kinase_dom"/>
</dbReference>
<dbReference type="InterPro" id="IPR036890">
    <property type="entry name" value="HATPase_C_sf"/>
</dbReference>
<keyword evidence="5" id="KW-0597">Phosphoprotein</keyword>
<evidence type="ECO:0000256" key="2">
    <source>
        <dbReference type="ARBA" id="ARBA00004651"/>
    </source>
</evidence>
<comment type="subcellular location">
    <subcellularLocation>
        <location evidence="2">Cell membrane</location>
        <topology evidence="2">Multi-pass membrane protein</topology>
    </subcellularLocation>
</comment>
<comment type="caution">
    <text evidence="17">The sequence shown here is derived from an EMBL/GenBank/DDBJ whole genome shotgun (WGS) entry which is preliminary data.</text>
</comment>
<evidence type="ECO:0000259" key="16">
    <source>
        <dbReference type="PROSITE" id="PS50885"/>
    </source>
</evidence>
<keyword evidence="9 17" id="KW-0418">Kinase</keyword>
<dbReference type="SUPFAM" id="SSF55874">
    <property type="entry name" value="ATPase domain of HSP90 chaperone/DNA topoisomerase II/histidine kinase"/>
    <property type="match status" value="1"/>
</dbReference>
<evidence type="ECO:0000256" key="11">
    <source>
        <dbReference type="ARBA" id="ARBA00022989"/>
    </source>
</evidence>
<dbReference type="InterPro" id="IPR050398">
    <property type="entry name" value="HssS/ArlS-like"/>
</dbReference>
<keyword evidence="10" id="KW-0067">ATP-binding</keyword>
<dbReference type="GO" id="GO:0016301">
    <property type="term" value="F:kinase activity"/>
    <property type="evidence" value="ECO:0007669"/>
    <property type="project" value="UniProtKB-KW"/>
</dbReference>
<keyword evidence="7 14" id="KW-0812">Transmembrane</keyword>
<keyword evidence="12" id="KW-0902">Two-component regulatory system</keyword>
<evidence type="ECO:0000256" key="10">
    <source>
        <dbReference type="ARBA" id="ARBA00022840"/>
    </source>
</evidence>
<dbReference type="PANTHER" id="PTHR45528:SF1">
    <property type="entry name" value="SENSOR HISTIDINE KINASE CPXA"/>
    <property type="match status" value="1"/>
</dbReference>
<keyword evidence="8" id="KW-0547">Nucleotide-binding</keyword>
<keyword evidence="13 14" id="KW-0472">Membrane</keyword>
<evidence type="ECO:0000256" key="9">
    <source>
        <dbReference type="ARBA" id="ARBA00022777"/>
    </source>
</evidence>
<dbReference type="PANTHER" id="PTHR45528">
    <property type="entry name" value="SENSOR HISTIDINE KINASE CPXA"/>
    <property type="match status" value="1"/>
</dbReference>
<dbReference type="SMART" id="SM00304">
    <property type="entry name" value="HAMP"/>
    <property type="match status" value="1"/>
</dbReference>
<feature type="domain" description="Histidine kinase" evidence="15">
    <location>
        <begin position="198"/>
        <end position="413"/>
    </location>
</feature>
<dbReference type="InterPro" id="IPR003594">
    <property type="entry name" value="HATPase_dom"/>
</dbReference>
<dbReference type="SMART" id="SM00387">
    <property type="entry name" value="HATPase_c"/>
    <property type="match status" value="1"/>
</dbReference>
<keyword evidence="6" id="KW-0808">Transferase</keyword>
<dbReference type="InterPro" id="IPR003660">
    <property type="entry name" value="HAMP_dom"/>
</dbReference>
<feature type="domain" description="HAMP" evidence="16">
    <location>
        <begin position="131"/>
        <end position="183"/>
    </location>
</feature>
<accession>A0ABS1EK05</accession>
<dbReference type="InterPro" id="IPR003661">
    <property type="entry name" value="HisK_dim/P_dom"/>
</dbReference>
<dbReference type="SUPFAM" id="SSF158472">
    <property type="entry name" value="HAMP domain-like"/>
    <property type="match status" value="1"/>
</dbReference>
<dbReference type="Gene3D" id="3.30.565.10">
    <property type="entry name" value="Histidine kinase-like ATPase, C-terminal domain"/>
    <property type="match status" value="1"/>
</dbReference>
<dbReference type="EC" id="2.7.13.3" evidence="3"/>
<organism evidence="17 18">
    <name type="scientific">Clostridium yunnanense</name>
    <dbReference type="NCBI Taxonomy" id="2800325"/>
    <lineage>
        <taxon>Bacteria</taxon>
        <taxon>Bacillati</taxon>
        <taxon>Bacillota</taxon>
        <taxon>Clostridia</taxon>
        <taxon>Eubacteriales</taxon>
        <taxon>Clostridiaceae</taxon>
        <taxon>Clostridium</taxon>
    </lineage>
</organism>
<dbReference type="SUPFAM" id="SSF47384">
    <property type="entry name" value="Homodimeric domain of signal transducing histidine kinase"/>
    <property type="match status" value="1"/>
</dbReference>
<evidence type="ECO:0000256" key="14">
    <source>
        <dbReference type="SAM" id="Phobius"/>
    </source>
</evidence>
<feature type="transmembrane region" description="Helical" evidence="14">
    <location>
        <begin position="12"/>
        <end position="32"/>
    </location>
</feature>
<dbReference type="Gene3D" id="6.10.340.10">
    <property type="match status" value="1"/>
</dbReference>
<evidence type="ECO:0000256" key="3">
    <source>
        <dbReference type="ARBA" id="ARBA00012438"/>
    </source>
</evidence>
<evidence type="ECO:0000256" key="8">
    <source>
        <dbReference type="ARBA" id="ARBA00022741"/>
    </source>
</evidence>
<dbReference type="Pfam" id="PF00512">
    <property type="entry name" value="HisKA"/>
    <property type="match status" value="1"/>
</dbReference>
<dbReference type="CDD" id="cd06225">
    <property type="entry name" value="HAMP"/>
    <property type="match status" value="1"/>
</dbReference>
<sequence length="414" mass="47746">MELFNNREIKRFTFKFAFLFCLLLIVVLALNLHTMNNLNKEIIRQNISVVGALVKENPQSEENIVKNFTRNYEKDYEYGLDVLNKYSYNETLEAYKNPVMMKAYGTNIRNMLIVLTSTGAVIYLILLLDIGQILKKIKEFSLAAERIVEGDFSTYFDADHEGDIYILGHQFNQMTIRLRESIEKLNKEKLNLKDIIADITHQLKTPLASLITFNEIMRGDQDMDQQEKNKFLNMSKSQLDRMEWLIKSLLKLARLDAGVINFNMKKNKLKDTVFRALEGIEVKAKAKNIEVMVTGDESSTLIHDKEWTGEAISNIIKNAVEHGREDGYVKIHWEDNPLFIEFNIEDNGEGISEDELPRIFERFYKGQSSTNPSSIGIGLYISKNIIEAQNGNIRVESKEGYGTKFTITFLKHVI</sequence>
<evidence type="ECO:0000259" key="15">
    <source>
        <dbReference type="PROSITE" id="PS50109"/>
    </source>
</evidence>
<evidence type="ECO:0000256" key="12">
    <source>
        <dbReference type="ARBA" id="ARBA00023012"/>
    </source>
</evidence>
<reference evidence="18" key="1">
    <citation type="submission" date="2021-01" db="EMBL/GenBank/DDBJ databases">
        <title>Genome public.</title>
        <authorList>
            <person name="Liu C."/>
            <person name="Sun Q."/>
        </authorList>
    </citation>
    <scope>NUCLEOTIDE SEQUENCE [LARGE SCALE GENOMIC DNA]</scope>
    <source>
        <strain evidence="18">YIM B02505</strain>
    </source>
</reference>
<dbReference type="PROSITE" id="PS50885">
    <property type="entry name" value="HAMP"/>
    <property type="match status" value="1"/>
</dbReference>
<name>A0ABS1EK05_9CLOT</name>
<evidence type="ECO:0000256" key="7">
    <source>
        <dbReference type="ARBA" id="ARBA00022692"/>
    </source>
</evidence>
<evidence type="ECO:0000256" key="1">
    <source>
        <dbReference type="ARBA" id="ARBA00000085"/>
    </source>
</evidence>
<evidence type="ECO:0000256" key="4">
    <source>
        <dbReference type="ARBA" id="ARBA00022475"/>
    </source>
</evidence>
<keyword evidence="4" id="KW-1003">Cell membrane</keyword>
<dbReference type="CDD" id="cd00082">
    <property type="entry name" value="HisKA"/>
    <property type="match status" value="1"/>
</dbReference>
<evidence type="ECO:0000256" key="5">
    <source>
        <dbReference type="ARBA" id="ARBA00022553"/>
    </source>
</evidence>
<comment type="catalytic activity">
    <reaction evidence="1">
        <text>ATP + protein L-histidine = ADP + protein N-phospho-L-histidine.</text>
        <dbReference type="EC" id="2.7.13.3"/>
    </reaction>
</comment>
<dbReference type="SMART" id="SM00388">
    <property type="entry name" value="HisKA"/>
    <property type="match status" value="1"/>
</dbReference>
<dbReference type="PRINTS" id="PR00344">
    <property type="entry name" value="BCTRLSENSOR"/>
</dbReference>
<dbReference type="Pfam" id="PF00672">
    <property type="entry name" value="HAMP"/>
    <property type="match status" value="1"/>
</dbReference>
<proteinExistence type="predicted"/>
<feature type="transmembrane region" description="Helical" evidence="14">
    <location>
        <begin position="108"/>
        <end position="128"/>
    </location>
</feature>
<evidence type="ECO:0000313" key="17">
    <source>
        <dbReference type="EMBL" id="MBK1809694.1"/>
    </source>
</evidence>
<dbReference type="EMBL" id="JAENHN010000010">
    <property type="protein sequence ID" value="MBK1809694.1"/>
    <property type="molecule type" value="Genomic_DNA"/>
</dbReference>
<dbReference type="Pfam" id="PF02518">
    <property type="entry name" value="HATPase_c"/>
    <property type="match status" value="1"/>
</dbReference>
<keyword evidence="18" id="KW-1185">Reference proteome</keyword>
<gene>
    <name evidence="17" type="ORF">JHL18_03445</name>
</gene>
<evidence type="ECO:0000256" key="13">
    <source>
        <dbReference type="ARBA" id="ARBA00023136"/>
    </source>
</evidence>
<dbReference type="CDD" id="cd00075">
    <property type="entry name" value="HATPase"/>
    <property type="match status" value="1"/>
</dbReference>
<dbReference type="Proteomes" id="UP000596739">
    <property type="component" value="Unassembled WGS sequence"/>
</dbReference>